<dbReference type="EMBL" id="FRAN01000003">
    <property type="protein sequence ID" value="SHK86156.1"/>
    <property type="molecule type" value="Genomic_DNA"/>
</dbReference>
<dbReference type="Pfam" id="PF17647">
    <property type="entry name" value="DUF5518"/>
    <property type="match status" value="1"/>
</dbReference>
<protein>
    <submittedName>
        <fullName evidence="2">Uncharacterized protein</fullName>
    </submittedName>
</protein>
<evidence type="ECO:0000256" key="1">
    <source>
        <dbReference type="SAM" id="Phobius"/>
    </source>
</evidence>
<evidence type="ECO:0000313" key="3">
    <source>
        <dbReference type="EMBL" id="SHK86156.1"/>
    </source>
</evidence>
<keyword evidence="5" id="KW-1185">Reference proteome</keyword>
<dbReference type="Proteomes" id="UP000184203">
    <property type="component" value="Unassembled WGS sequence"/>
</dbReference>
<feature type="transmembrane region" description="Helical" evidence="1">
    <location>
        <begin position="71"/>
        <end position="92"/>
    </location>
</feature>
<evidence type="ECO:0000313" key="2">
    <source>
        <dbReference type="EMBL" id="EFW92027.1"/>
    </source>
</evidence>
<keyword evidence="1" id="KW-0812">Transmembrane</keyword>
<feature type="transmembrane region" description="Helical" evidence="1">
    <location>
        <begin position="40"/>
        <end position="59"/>
    </location>
</feature>
<accession>E7QTU8</accession>
<reference evidence="5" key="3">
    <citation type="submission" date="2016-11" db="EMBL/GenBank/DDBJ databases">
        <authorList>
            <person name="Varghese N."/>
            <person name="Submissions S."/>
        </authorList>
    </citation>
    <scope>NUCLEOTIDE SEQUENCE [LARGE SCALE GENOMIC DNA]</scope>
    <source>
        <strain evidence="5">DX253</strain>
    </source>
</reference>
<dbReference type="AlphaFoldDB" id="E7QTU8"/>
<reference evidence="2 4" key="1">
    <citation type="journal article" date="2014" name="ISME J.">
        <title>Trehalose/2-sulfotrehalose biosynthesis and glycine-betaine uptake are widely spread mechanisms for osmoadaptation in the Halobacteriales.</title>
        <authorList>
            <person name="Youssef N.H."/>
            <person name="Savage-Ashlock K.N."/>
            <person name="McCully A.L."/>
            <person name="Luedtke B."/>
            <person name="Shaw E.I."/>
            <person name="Hoff W.D."/>
            <person name="Elshahed M.S."/>
        </authorList>
    </citation>
    <scope>NUCLEOTIDE SEQUENCE [LARGE SCALE GENOMIC DNA]</scope>
    <source>
        <strain evidence="2 4">DX253</strain>
    </source>
</reference>
<sequence length="141" mass="14582">MVSPSHVRILSPAWRYALIGALVSLPVSAIINWLPNSEATIGGGIMIVGALVAGGIAAIRSTEPSAAGLRAGFLGGLVAVLIFLVTVDITAVWPLSRVIFWVFAGGISLCVAPLFGRGCGRIGGWVTITIVTRWKTSANVS</sequence>
<reference evidence="3" key="2">
    <citation type="submission" date="2016-11" db="EMBL/GenBank/DDBJ databases">
        <authorList>
            <person name="Jaros S."/>
            <person name="Januszkiewicz K."/>
            <person name="Wedrychowicz H."/>
        </authorList>
    </citation>
    <scope>NUCLEOTIDE SEQUENCE [LARGE SCALE GENOMIC DNA]</scope>
    <source>
        <strain evidence="3">DX253</strain>
    </source>
</reference>
<dbReference type="EMBL" id="AEMG01000009">
    <property type="protein sequence ID" value="EFW92027.1"/>
    <property type="molecule type" value="Genomic_DNA"/>
</dbReference>
<dbReference type="Proteomes" id="UP000003751">
    <property type="component" value="Unassembled WGS sequence"/>
</dbReference>
<feature type="transmembrane region" description="Helical" evidence="1">
    <location>
        <begin position="12"/>
        <end position="34"/>
    </location>
</feature>
<gene>
    <name evidence="3" type="ORF">SAMN05444342_2430</name>
    <name evidence="2" type="ORF">ZOD2009_11130</name>
</gene>
<name>E7QTU8_HALPU</name>
<feature type="transmembrane region" description="Helical" evidence="1">
    <location>
        <begin position="98"/>
        <end position="116"/>
    </location>
</feature>
<dbReference type="RefSeq" id="WP_007979745.1">
    <property type="nucleotide sequence ID" value="NZ_AEMG01000009.1"/>
</dbReference>
<keyword evidence="1" id="KW-0472">Membrane</keyword>
<keyword evidence="1" id="KW-1133">Transmembrane helix</keyword>
<evidence type="ECO:0000313" key="5">
    <source>
        <dbReference type="Proteomes" id="UP000184203"/>
    </source>
</evidence>
<proteinExistence type="predicted"/>
<dbReference type="eggNOG" id="arCOG13573">
    <property type="taxonomic scope" value="Archaea"/>
</dbReference>
<evidence type="ECO:0000313" key="4">
    <source>
        <dbReference type="Proteomes" id="UP000003751"/>
    </source>
</evidence>
<dbReference type="InterPro" id="IPR040493">
    <property type="entry name" value="DUF5518"/>
</dbReference>
<organism evidence="2 4">
    <name type="scientific">Haladaptatus paucihalophilus DX253</name>
    <dbReference type="NCBI Taxonomy" id="797209"/>
    <lineage>
        <taxon>Archaea</taxon>
        <taxon>Methanobacteriati</taxon>
        <taxon>Methanobacteriota</taxon>
        <taxon>Stenosarchaea group</taxon>
        <taxon>Halobacteria</taxon>
        <taxon>Halobacteriales</taxon>
        <taxon>Haladaptataceae</taxon>
        <taxon>Haladaptatus</taxon>
    </lineage>
</organism>
<dbReference type="OrthoDB" id="343058at2157"/>